<evidence type="ECO:0000313" key="3">
    <source>
        <dbReference type="Proteomes" id="UP000011863"/>
    </source>
</evidence>
<comment type="similarity">
    <text evidence="1">Belongs to the enoyl-CoA hydratase/isomerase family.</text>
</comment>
<dbReference type="PANTHER" id="PTHR43802">
    <property type="entry name" value="ENOYL-COA HYDRATASE"/>
    <property type="match status" value="1"/>
</dbReference>
<dbReference type="SUPFAM" id="SSF52096">
    <property type="entry name" value="ClpP/crotonase"/>
    <property type="match status" value="1"/>
</dbReference>
<protein>
    <submittedName>
        <fullName evidence="2">Putative enoyl-CoA hydratase</fullName>
        <ecNumber evidence="2">4.2.1.17</ecNumber>
    </submittedName>
</protein>
<dbReference type="EC" id="4.2.1.17" evidence="2"/>
<reference evidence="2 3" key="1">
    <citation type="journal article" date="2013" name="Int. J. Syst. Evol. Microbiol.">
        <title>Ilumatobacter nonamiense sp. nov. and Ilumatobacter coccineum sp. nov., isolated from seashore sand.</title>
        <authorList>
            <person name="Matsumoto A."/>
            <person name="Kasai H."/>
            <person name="Matsuo Y."/>
            <person name="Shizuri Y."/>
            <person name="Ichikawa N."/>
            <person name="Fujita N."/>
            <person name="Omura S."/>
            <person name="Takahashi Y."/>
        </authorList>
    </citation>
    <scope>NUCLEOTIDE SEQUENCE [LARGE SCALE GENOMIC DNA]</scope>
    <source>
        <strain evidence="3">NBRC 103263 / KCTC 29153 / YM16-304</strain>
    </source>
</reference>
<dbReference type="Proteomes" id="UP000011863">
    <property type="component" value="Chromosome"/>
</dbReference>
<dbReference type="PANTHER" id="PTHR43802:SF1">
    <property type="entry name" value="IP11341P-RELATED"/>
    <property type="match status" value="1"/>
</dbReference>
<dbReference type="GO" id="GO:0004300">
    <property type="term" value="F:enoyl-CoA hydratase activity"/>
    <property type="evidence" value="ECO:0007669"/>
    <property type="project" value="UniProtKB-EC"/>
</dbReference>
<dbReference type="CDD" id="cd06558">
    <property type="entry name" value="crotonase-like"/>
    <property type="match status" value="1"/>
</dbReference>
<dbReference type="Gene3D" id="3.90.226.10">
    <property type="entry name" value="2-enoyl-CoA Hydratase, Chain A, domain 1"/>
    <property type="match status" value="1"/>
</dbReference>
<dbReference type="InterPro" id="IPR029045">
    <property type="entry name" value="ClpP/crotonase-like_dom_sf"/>
</dbReference>
<keyword evidence="2" id="KW-0456">Lyase</keyword>
<dbReference type="EMBL" id="AP012057">
    <property type="protein sequence ID" value="BAN04005.1"/>
    <property type="molecule type" value="Genomic_DNA"/>
</dbReference>
<name>A0A6C7EG91_ILUCY</name>
<accession>A0A6C7EG91</accession>
<dbReference type="NCBIfam" id="NF006140">
    <property type="entry name" value="PRK08290.1"/>
    <property type="match status" value="1"/>
</dbReference>
<organism evidence="2 3">
    <name type="scientific">Ilumatobacter coccineus (strain NBRC 103263 / KCTC 29153 / YM16-304)</name>
    <dbReference type="NCBI Taxonomy" id="1313172"/>
    <lineage>
        <taxon>Bacteria</taxon>
        <taxon>Bacillati</taxon>
        <taxon>Actinomycetota</taxon>
        <taxon>Acidimicrobiia</taxon>
        <taxon>Acidimicrobiales</taxon>
        <taxon>Ilumatobacteraceae</taxon>
        <taxon>Ilumatobacter</taxon>
    </lineage>
</organism>
<sequence>MSNDKTENDAAKPMVTYEEVDDGAIAVITLDRPEARNAQNKQMTYQLNDAFTRAARTDSVKCIVLAANGPHFSAGHDLKGPGQYDAEPIWVGGSDTRGGAEGLMAYEEESYLHMCRRWHDIPKPTIAVVQGNVIAGGLMLMWVCDIIIASDDASFRDMTVEFGVNGVEWFNHPWEFGIRKAKELLFTGDVIDAAEAHRLGMVNHVVPRDELNDFALAMAGRIAAKPSFSLKLAKLAVNQTLDAQGFQISQQQAFGLQHVGHAHTRAEHLRETGIDMFPGADRPRRAFEPPAPDA</sequence>
<evidence type="ECO:0000256" key="1">
    <source>
        <dbReference type="ARBA" id="ARBA00005254"/>
    </source>
</evidence>
<gene>
    <name evidence="2" type="ORF">YM304_36910</name>
</gene>
<keyword evidence="3" id="KW-1185">Reference proteome</keyword>
<dbReference type="InterPro" id="IPR001753">
    <property type="entry name" value="Enoyl-CoA_hydra/iso"/>
</dbReference>
<dbReference type="Pfam" id="PF00378">
    <property type="entry name" value="ECH_1"/>
    <property type="match status" value="1"/>
</dbReference>
<dbReference type="KEGG" id="aym:YM304_36910"/>
<evidence type="ECO:0000313" key="2">
    <source>
        <dbReference type="EMBL" id="BAN04005.1"/>
    </source>
</evidence>
<dbReference type="AlphaFoldDB" id="A0A6C7EG91"/>
<proteinExistence type="inferred from homology"/>